<evidence type="ECO:0000313" key="2">
    <source>
        <dbReference type="EnsemblMetazoa" id="AFAF003930-PA"/>
    </source>
</evidence>
<organism evidence="2 3">
    <name type="scientific">Anopheles farauti</name>
    <dbReference type="NCBI Taxonomy" id="69004"/>
    <lineage>
        <taxon>Eukaryota</taxon>
        <taxon>Metazoa</taxon>
        <taxon>Ecdysozoa</taxon>
        <taxon>Arthropoda</taxon>
        <taxon>Hexapoda</taxon>
        <taxon>Insecta</taxon>
        <taxon>Pterygota</taxon>
        <taxon>Neoptera</taxon>
        <taxon>Endopterygota</taxon>
        <taxon>Diptera</taxon>
        <taxon>Nematocera</taxon>
        <taxon>Culicoidea</taxon>
        <taxon>Culicidae</taxon>
        <taxon>Anophelinae</taxon>
        <taxon>Anopheles</taxon>
    </lineage>
</organism>
<feature type="region of interest" description="Disordered" evidence="1">
    <location>
        <begin position="243"/>
        <end position="265"/>
    </location>
</feature>
<keyword evidence="3" id="KW-1185">Reference proteome</keyword>
<dbReference type="EnsemblMetazoa" id="AFAF003930-RA">
    <property type="protein sequence ID" value="AFAF003930-PA"/>
    <property type="gene ID" value="AFAF003930"/>
</dbReference>
<reference evidence="3" key="1">
    <citation type="submission" date="2014-01" db="EMBL/GenBank/DDBJ databases">
        <title>The Genome Sequence of Anopheles farauti FAR1 (V2).</title>
        <authorList>
            <consortium name="The Broad Institute Genomics Platform"/>
            <person name="Neafsey D.E."/>
            <person name="Besansky N."/>
            <person name="Howell P."/>
            <person name="Walton C."/>
            <person name="Young S.K."/>
            <person name="Zeng Q."/>
            <person name="Gargeya S."/>
            <person name="Fitzgerald M."/>
            <person name="Haas B."/>
            <person name="Abouelleil A."/>
            <person name="Allen A.W."/>
            <person name="Alvarado L."/>
            <person name="Arachchi H.M."/>
            <person name="Berlin A.M."/>
            <person name="Chapman S.B."/>
            <person name="Gainer-Dewar J."/>
            <person name="Goldberg J."/>
            <person name="Griggs A."/>
            <person name="Gujja S."/>
            <person name="Hansen M."/>
            <person name="Howarth C."/>
            <person name="Imamovic A."/>
            <person name="Ireland A."/>
            <person name="Larimer J."/>
            <person name="McCowan C."/>
            <person name="Murphy C."/>
            <person name="Pearson M."/>
            <person name="Poon T.W."/>
            <person name="Priest M."/>
            <person name="Roberts A."/>
            <person name="Saif S."/>
            <person name="Shea T."/>
            <person name="Sisk P."/>
            <person name="Sykes S."/>
            <person name="Wortman J."/>
            <person name="Nusbaum C."/>
            <person name="Birren B."/>
        </authorList>
    </citation>
    <scope>NUCLEOTIDE SEQUENCE [LARGE SCALE GENOMIC DNA]</scope>
    <source>
        <strain evidence="3">FAR1</strain>
    </source>
</reference>
<evidence type="ECO:0000313" key="3">
    <source>
        <dbReference type="Proteomes" id="UP000075886"/>
    </source>
</evidence>
<proteinExistence type="predicted"/>
<dbReference type="EMBL" id="AXCN02000725">
    <property type="status" value="NOT_ANNOTATED_CDS"/>
    <property type="molecule type" value="Genomic_DNA"/>
</dbReference>
<reference evidence="2" key="2">
    <citation type="submission" date="2020-05" db="UniProtKB">
        <authorList>
            <consortium name="EnsemblMetazoa"/>
        </authorList>
    </citation>
    <scope>IDENTIFICATION</scope>
    <source>
        <strain evidence="2">FAR1</strain>
    </source>
</reference>
<dbReference type="Proteomes" id="UP000075886">
    <property type="component" value="Unassembled WGS sequence"/>
</dbReference>
<evidence type="ECO:0000256" key="1">
    <source>
        <dbReference type="SAM" id="MobiDB-lite"/>
    </source>
</evidence>
<sequence length="314" mass="33957">MTVARCFSMAVNKSSSLKAFRVNSRIPPEKNGPSKNVNPVVQYSELKVNSTVGTLEKRNMKTSFGFVVRNIFAMSSSLKEGANGFIGAPIVSSAQANGARFSLFALANVTTSPCRTPFAVRFCANRTNLVRNSAYVMERPVSMSRCITRSGERNNISSITCPKLASGLNNNFTEGLCQVWKTSFGFVVRNIFAMSSSLKEGANGFIGAPIVSSAHANGARFSLFALANVTTSPCRTPIADLLRPNKKDNTTSTRTAKSCPMPHSHLSRPGSWTTFRHAILSTGAPGSLPPAELFKFQFGDQPARAWPTEEIAEE</sequence>
<accession>A0A182Q6C3</accession>
<dbReference type="AlphaFoldDB" id="A0A182Q6C3"/>
<protein>
    <submittedName>
        <fullName evidence="2">Uncharacterized protein</fullName>
    </submittedName>
</protein>
<name>A0A182Q6C3_9DIPT</name>
<dbReference type="VEuPathDB" id="VectorBase:AFAF003930"/>